<reference evidence="9" key="1">
    <citation type="submission" date="2020-10" db="EMBL/GenBank/DDBJ databases">
        <authorList>
            <person name="Delgado J.A."/>
            <person name="Gonzalez J.M."/>
        </authorList>
    </citation>
    <scope>NUCLEOTIDE SEQUENCE</scope>
    <source>
        <strain evidence="9">23.6</strain>
    </source>
</reference>
<sequence length="248" mass="26375">MDTLFFTLIGIGIVSSFIGTLAGGGGLITLPAMMLVGIPIQTGIATNKFSSGVAALTSVSYLLKNKHLSGKTIVMNVCVALAGGVSGALITSSMTERTMNIIALVLLIFAFIVTLKNKQWVSSVKETDKDTSIISSNIMPFFIAAYDGGFGPGSSTFGILYYMHRKNTYTKAVQLTRVLILGSCLGAFIVFYQTGFVQWHYAIAMAIGSAVGSQIGLLALPKVPLKLAKYLLITIIFLLIGQVLFKIA</sequence>
<feature type="transmembrane region" description="Helical" evidence="8">
    <location>
        <begin position="73"/>
        <end position="92"/>
    </location>
</feature>
<dbReference type="Proteomes" id="UP001058458">
    <property type="component" value="Chromosome"/>
</dbReference>
<evidence type="ECO:0000313" key="9">
    <source>
        <dbReference type="EMBL" id="UOE74695.1"/>
    </source>
</evidence>
<dbReference type="InterPro" id="IPR002781">
    <property type="entry name" value="TM_pro_TauE-like"/>
</dbReference>
<dbReference type="Pfam" id="PF01925">
    <property type="entry name" value="TauE"/>
    <property type="match status" value="1"/>
</dbReference>
<gene>
    <name evidence="9" type="ORF">IMI45_09825</name>
</gene>
<proteinExistence type="inferred from homology"/>
<feature type="transmembrane region" description="Helical" evidence="8">
    <location>
        <begin position="227"/>
        <end position="245"/>
    </location>
</feature>
<evidence type="ECO:0000256" key="3">
    <source>
        <dbReference type="ARBA" id="ARBA00022448"/>
    </source>
</evidence>
<keyword evidence="5 8" id="KW-0812">Transmembrane</keyword>
<dbReference type="RefSeq" id="WP_256832548.1">
    <property type="nucleotide sequence ID" value="NZ_CP063414.1"/>
</dbReference>
<feature type="transmembrane region" description="Helical" evidence="8">
    <location>
        <begin position="199"/>
        <end position="220"/>
    </location>
</feature>
<evidence type="ECO:0000313" key="10">
    <source>
        <dbReference type="Proteomes" id="UP001058458"/>
    </source>
</evidence>
<dbReference type="PANTHER" id="PTHR30269:SF0">
    <property type="entry name" value="MEMBRANE TRANSPORTER PROTEIN YFCA-RELATED"/>
    <property type="match status" value="1"/>
</dbReference>
<evidence type="ECO:0000256" key="1">
    <source>
        <dbReference type="ARBA" id="ARBA00004651"/>
    </source>
</evidence>
<keyword evidence="4 8" id="KW-1003">Cell membrane</keyword>
<dbReference type="PANTHER" id="PTHR30269">
    <property type="entry name" value="TRANSMEMBRANE PROTEIN YFCA"/>
    <property type="match status" value="1"/>
</dbReference>
<evidence type="ECO:0000256" key="7">
    <source>
        <dbReference type="ARBA" id="ARBA00023136"/>
    </source>
</evidence>
<name>A0AB38QWX1_PARTM</name>
<feature type="transmembrane region" description="Helical" evidence="8">
    <location>
        <begin position="6"/>
        <end position="30"/>
    </location>
</feature>
<dbReference type="EMBL" id="CP063414">
    <property type="protein sequence ID" value="UOE74695.1"/>
    <property type="molecule type" value="Genomic_DNA"/>
</dbReference>
<dbReference type="InterPro" id="IPR052017">
    <property type="entry name" value="TSUP"/>
</dbReference>
<dbReference type="GO" id="GO:0005886">
    <property type="term" value="C:plasma membrane"/>
    <property type="evidence" value="ECO:0007669"/>
    <property type="project" value="UniProtKB-SubCell"/>
</dbReference>
<evidence type="ECO:0000256" key="5">
    <source>
        <dbReference type="ARBA" id="ARBA00022692"/>
    </source>
</evidence>
<evidence type="ECO:0000256" key="8">
    <source>
        <dbReference type="RuleBase" id="RU363041"/>
    </source>
</evidence>
<protein>
    <recommendedName>
        <fullName evidence="8">Probable membrane transporter protein</fullName>
    </recommendedName>
</protein>
<accession>A0AB38QWX1</accession>
<comment type="similarity">
    <text evidence="2 8">Belongs to the 4-toluene sulfonate uptake permease (TSUP) (TC 2.A.102) family.</text>
</comment>
<keyword evidence="7 8" id="KW-0472">Membrane</keyword>
<organism evidence="9 10">
    <name type="scientific">Parageobacillus thermoglucosidasius</name>
    <name type="common">Geobacillus thermoglucosidasius</name>
    <dbReference type="NCBI Taxonomy" id="1426"/>
    <lineage>
        <taxon>Bacteria</taxon>
        <taxon>Bacillati</taxon>
        <taxon>Bacillota</taxon>
        <taxon>Bacilli</taxon>
        <taxon>Bacillales</taxon>
        <taxon>Anoxybacillaceae</taxon>
        <taxon>Parageobacillus</taxon>
    </lineage>
</organism>
<feature type="transmembrane region" description="Helical" evidence="8">
    <location>
        <begin position="98"/>
        <end position="115"/>
    </location>
</feature>
<evidence type="ECO:0000256" key="6">
    <source>
        <dbReference type="ARBA" id="ARBA00022989"/>
    </source>
</evidence>
<keyword evidence="3" id="KW-0813">Transport</keyword>
<comment type="subcellular location">
    <subcellularLocation>
        <location evidence="1 8">Cell membrane</location>
        <topology evidence="1 8">Multi-pass membrane protein</topology>
    </subcellularLocation>
</comment>
<dbReference type="AlphaFoldDB" id="A0AB38QWX1"/>
<evidence type="ECO:0000256" key="4">
    <source>
        <dbReference type="ARBA" id="ARBA00022475"/>
    </source>
</evidence>
<feature type="transmembrane region" description="Helical" evidence="8">
    <location>
        <begin position="175"/>
        <end position="193"/>
    </location>
</feature>
<keyword evidence="6 8" id="KW-1133">Transmembrane helix</keyword>
<evidence type="ECO:0000256" key="2">
    <source>
        <dbReference type="ARBA" id="ARBA00009142"/>
    </source>
</evidence>